<sequence length="265" mass="31372">MITSFKEKLELDKDSNFDTVIRGKNLFILDNLESKEDFEKLKLLNHNFDLLITTRLKNIDEKNQINLEVLNDIDAGDAVELFKSNYETNEDVGSIVKKYLGNHPLFIKLTASSLNNGFITIEVLNKRELKNIDIDDEKTFQEHLEDNFNRQYESLKKEDLKELLLILSLFPSLEIDITVFEKCFGDDNIKNKLIKLEKNGWLDKKENSFKLHQIIKEHLKKQKKFILYISIKEVNFIIQFIKEIKHNIKKEEKLNYQKRGKFCKD</sequence>
<protein>
    <submittedName>
        <fullName evidence="1">Uncharacterized protein</fullName>
    </submittedName>
</protein>
<keyword evidence="2" id="KW-1185">Reference proteome</keyword>
<dbReference type="RefSeq" id="WP_118887255.1">
    <property type="nucleotide sequence ID" value="NZ_CP032100.1"/>
</dbReference>
<proteinExistence type="predicted"/>
<dbReference type="Proteomes" id="UP000263040">
    <property type="component" value="Chromosome"/>
</dbReference>
<dbReference type="SUPFAM" id="SSF52540">
    <property type="entry name" value="P-loop containing nucleoside triphosphate hydrolases"/>
    <property type="match status" value="1"/>
</dbReference>
<dbReference type="EMBL" id="CP032100">
    <property type="protein sequence ID" value="AXX90681.1"/>
    <property type="molecule type" value="Genomic_DNA"/>
</dbReference>
<reference evidence="1 2" key="1">
    <citation type="submission" date="2018-08" db="EMBL/GenBank/DDBJ databases">
        <title>Complete genome of the Arcobacter suis type strain LMG 26152.</title>
        <authorList>
            <person name="Miller W.G."/>
            <person name="Yee E."/>
            <person name="Bono J.L."/>
        </authorList>
    </citation>
    <scope>NUCLEOTIDE SEQUENCE [LARGE SCALE GENOMIC DNA]</scope>
    <source>
        <strain evidence="1 2">CECT 7833</strain>
    </source>
</reference>
<dbReference type="InterPro" id="IPR027417">
    <property type="entry name" value="P-loop_NTPase"/>
</dbReference>
<dbReference type="KEGG" id="asui:ASUIS_2258"/>
<organism evidence="1 2">
    <name type="scientific">Arcobacter suis CECT 7833</name>
    <dbReference type="NCBI Taxonomy" id="663365"/>
    <lineage>
        <taxon>Bacteria</taxon>
        <taxon>Pseudomonadati</taxon>
        <taxon>Campylobacterota</taxon>
        <taxon>Epsilonproteobacteria</taxon>
        <taxon>Campylobacterales</taxon>
        <taxon>Arcobacteraceae</taxon>
        <taxon>Arcobacter</taxon>
    </lineage>
</organism>
<accession>A0AAD0SS13</accession>
<evidence type="ECO:0000313" key="2">
    <source>
        <dbReference type="Proteomes" id="UP000263040"/>
    </source>
</evidence>
<evidence type="ECO:0000313" key="1">
    <source>
        <dbReference type="EMBL" id="AXX90681.1"/>
    </source>
</evidence>
<dbReference type="AlphaFoldDB" id="A0AAD0SS13"/>
<name>A0AAD0SS13_9BACT</name>
<gene>
    <name evidence="1" type="ORF">ASUIS_2258</name>
</gene>